<evidence type="ECO:0000313" key="3">
    <source>
        <dbReference type="EMBL" id="VDM32146.1"/>
    </source>
</evidence>
<proteinExistence type="predicted"/>
<reference evidence="5" key="1">
    <citation type="submission" date="2016-04" db="UniProtKB">
        <authorList>
            <consortium name="WormBaseParasite"/>
        </authorList>
    </citation>
    <scope>IDENTIFICATION</scope>
</reference>
<feature type="compositionally biased region" description="Polar residues" evidence="1">
    <location>
        <begin position="266"/>
        <end position="301"/>
    </location>
</feature>
<evidence type="ECO:0000313" key="4">
    <source>
        <dbReference type="Proteomes" id="UP000274429"/>
    </source>
</evidence>
<feature type="region of interest" description="Disordered" evidence="1">
    <location>
        <begin position="243"/>
        <end position="319"/>
    </location>
</feature>
<dbReference type="InterPro" id="IPR001025">
    <property type="entry name" value="BAH_dom"/>
</dbReference>
<dbReference type="STRING" id="6205.A0A0R3X328"/>
<evidence type="ECO:0000313" key="5">
    <source>
        <dbReference type="WBParaSite" id="TTAC_0000772701-mRNA-1"/>
    </source>
</evidence>
<dbReference type="InterPro" id="IPR053032">
    <property type="entry name" value="BAH_domain-containing"/>
</dbReference>
<dbReference type="EMBL" id="UYWX01020397">
    <property type="protein sequence ID" value="VDM32146.1"/>
    <property type="molecule type" value="Genomic_DNA"/>
</dbReference>
<dbReference type="OrthoDB" id="1922186at2759"/>
<dbReference type="Gene3D" id="2.30.30.490">
    <property type="match status" value="1"/>
</dbReference>
<sequence>MAKKKVVKKNYLTCVKSKTSQNLKSRKKSVYRSRLLKNSEPPISYKESHSIGRRQSTHVPTYSESGRLYYDLYVKYGLTGCFSKKDDKLTKEHNHAFGFESDVSDTTTVACNEASGNSLGKRTLHLKKKKKQVVKRNRIVALSPQSSASYTRREASLNAEAKVNMLFESSKECKLRRRSLPSSLSSKVTEDVPGPSNENTGCVSSRRRVSRLRASDPPVSYSPPRKRLAGLNAMAIISAFMKSPKSAPSADVKPRRRGKQPKISPTRMTSKNNSFVNTEGRSSHAEPSNQLQTPTQPSSLSAAVPVSNDTKLRPSSAVPTVERFQSHKVISYGSKCIGVENISRQIIHVPSQSQSLPGPSCPNPVPQRIFTPPCSSSPPRTSSSVTPAANVSPQQNQSMIVFPDTSFSSPPRSEILLPADVHTCFPSHFYLSPFNHTSALQPHAFFMSPTLIHSMPSSPFHFLHTSPFTTYMHSPTPMATNYMLPMPVSPVYNAFSHGGFGSCIFPRPVFSTQPMPSLAPSAPTSSQPTALAYELGNSQAHSTPANEPPKRVDRAVSPMPEIEYESAFGPACTVQVKKSPIKRASLEKKQVPCLWVWEGTPSERPVFVKPDSPPVARMCYSSMRHEKDGMVVCPGDNVLLCSGPDRHSAPHVAKVTALFDNPDNGEENVSDFFEAHDYKPWYGTKMMALLWYYRPDSLTPPRRSGVVECELFASRHCDVNPVDCIDDRAYVLSSAPYARFMALAKYKQEARTHRRPVSAVPQIPISKSRDIATFSANTEAPSCDISEFPEDATPSNVFLCRAWYDFRSRRVIRHLKSLNSNLDNGDNSNNGGYSNSNKPSHRQQERQLDVSGLVHLLGPNPSSTLLTPVPPSPPLQSPSVSPPEKVVLVEETAETEQEVAMAESAGEISNGQALLEKTADIALNWREHREQVALSLGSAPLSPSPKKSDTIPVTSPSSSATPASASDSIPTPASQPPHILLSSSPSPS</sequence>
<protein>
    <submittedName>
        <fullName evidence="5">BAH domain-containing protein</fullName>
    </submittedName>
</protein>
<name>A0A0R3X328_HYDTA</name>
<feature type="compositionally biased region" description="Low complexity" evidence="1">
    <location>
        <begin position="936"/>
        <end position="972"/>
    </location>
</feature>
<feature type="region of interest" description="Disordered" evidence="1">
    <location>
        <begin position="370"/>
        <end position="392"/>
    </location>
</feature>
<dbReference type="GO" id="GO:0003682">
    <property type="term" value="F:chromatin binding"/>
    <property type="evidence" value="ECO:0007669"/>
    <property type="project" value="InterPro"/>
</dbReference>
<dbReference type="AlphaFoldDB" id="A0A0R3X328"/>
<keyword evidence="4" id="KW-1185">Reference proteome</keyword>
<feature type="region of interest" description="Disordered" evidence="1">
    <location>
        <begin position="936"/>
        <end position="988"/>
    </location>
</feature>
<gene>
    <name evidence="3" type="ORF">TTAC_LOCUS7712</name>
</gene>
<dbReference type="PROSITE" id="PS51038">
    <property type="entry name" value="BAH"/>
    <property type="match status" value="1"/>
</dbReference>
<feature type="compositionally biased region" description="Low complexity" evidence="1">
    <location>
        <begin position="819"/>
        <end position="837"/>
    </location>
</feature>
<evidence type="ECO:0000256" key="1">
    <source>
        <dbReference type="SAM" id="MobiDB-lite"/>
    </source>
</evidence>
<dbReference type="PANTHER" id="PTHR46576">
    <property type="entry name" value="BROMO ADJACENT HOMOLOGY DOMAIN-CONTAINING 1 PROTEIN"/>
    <property type="match status" value="1"/>
</dbReference>
<dbReference type="GO" id="GO:0005677">
    <property type="term" value="C:chromatin silencing complex"/>
    <property type="evidence" value="ECO:0007669"/>
    <property type="project" value="TreeGrafter"/>
</dbReference>
<organism evidence="5">
    <name type="scientific">Hydatigena taeniaeformis</name>
    <name type="common">Feline tapeworm</name>
    <name type="synonym">Taenia taeniaeformis</name>
    <dbReference type="NCBI Taxonomy" id="6205"/>
    <lineage>
        <taxon>Eukaryota</taxon>
        <taxon>Metazoa</taxon>
        <taxon>Spiralia</taxon>
        <taxon>Lophotrochozoa</taxon>
        <taxon>Platyhelminthes</taxon>
        <taxon>Cestoda</taxon>
        <taxon>Eucestoda</taxon>
        <taxon>Cyclophyllidea</taxon>
        <taxon>Taeniidae</taxon>
        <taxon>Hydatigera</taxon>
    </lineage>
</organism>
<feature type="region of interest" description="Disordered" evidence="1">
    <location>
        <begin position="819"/>
        <end position="845"/>
    </location>
</feature>
<reference evidence="3 4" key="2">
    <citation type="submission" date="2018-11" db="EMBL/GenBank/DDBJ databases">
        <authorList>
            <consortium name="Pathogen Informatics"/>
        </authorList>
    </citation>
    <scope>NUCLEOTIDE SEQUENCE [LARGE SCALE GENOMIC DNA]</scope>
</reference>
<feature type="domain" description="BAH" evidence="2">
    <location>
        <begin position="630"/>
        <end position="764"/>
    </location>
</feature>
<dbReference type="GO" id="GO:0031507">
    <property type="term" value="P:heterochromatin formation"/>
    <property type="evidence" value="ECO:0007669"/>
    <property type="project" value="TreeGrafter"/>
</dbReference>
<accession>A0A0R3X328</accession>
<feature type="compositionally biased region" description="Low complexity" evidence="1">
    <location>
        <begin position="371"/>
        <end position="387"/>
    </location>
</feature>
<evidence type="ECO:0000259" key="2">
    <source>
        <dbReference type="PROSITE" id="PS51038"/>
    </source>
</evidence>
<feature type="region of interest" description="Disordered" evidence="1">
    <location>
        <begin position="178"/>
        <end position="226"/>
    </location>
</feature>
<feature type="region of interest" description="Disordered" evidence="1">
    <location>
        <begin position="857"/>
        <end position="885"/>
    </location>
</feature>
<dbReference type="InterPro" id="IPR043151">
    <property type="entry name" value="BAH_sf"/>
</dbReference>
<dbReference type="PANTHER" id="PTHR46576:SF1">
    <property type="entry name" value="BROMO ADJACENT HOMOLOGY DOMAIN-CONTAINING 1 PROTEIN"/>
    <property type="match status" value="1"/>
</dbReference>
<dbReference type="GO" id="GO:0045892">
    <property type="term" value="P:negative regulation of DNA-templated transcription"/>
    <property type="evidence" value="ECO:0007669"/>
    <property type="project" value="TreeGrafter"/>
</dbReference>
<dbReference type="Proteomes" id="UP000274429">
    <property type="component" value="Unassembled WGS sequence"/>
</dbReference>
<dbReference type="WBParaSite" id="TTAC_0000772701-mRNA-1">
    <property type="protein sequence ID" value="TTAC_0000772701-mRNA-1"/>
    <property type="gene ID" value="TTAC_0000772701"/>
</dbReference>
<dbReference type="GO" id="GO:0000976">
    <property type="term" value="F:transcription cis-regulatory region binding"/>
    <property type="evidence" value="ECO:0007669"/>
    <property type="project" value="TreeGrafter"/>
</dbReference>